<dbReference type="Gene3D" id="2.120.10.30">
    <property type="entry name" value="TolB, C-terminal domain"/>
    <property type="match status" value="1"/>
</dbReference>
<name>A0A844XDJ3_9SPHN</name>
<protein>
    <recommendedName>
        <fullName evidence="3">SMP-30/Gluconolactonase/LRE-like region domain-containing protein</fullName>
    </recommendedName>
</protein>
<evidence type="ECO:0000313" key="2">
    <source>
        <dbReference type="Proteomes" id="UP000461409"/>
    </source>
</evidence>
<reference evidence="1 2" key="2">
    <citation type="submission" date="2020-02" db="EMBL/GenBank/DDBJ databases">
        <title>Erythrobacter dongmakensis sp. nov., isolated from a tidal mudflat.</title>
        <authorList>
            <person name="Kim I.S."/>
        </authorList>
    </citation>
    <scope>NUCLEOTIDE SEQUENCE [LARGE SCALE GENOMIC DNA]</scope>
    <source>
        <strain evidence="1 2">GH3-10</strain>
    </source>
</reference>
<dbReference type="SUPFAM" id="SSF63829">
    <property type="entry name" value="Calcium-dependent phosphotriesterase"/>
    <property type="match status" value="1"/>
</dbReference>
<sequence>MAWHPVDASTAAITDIAELESLAEAFPNSSSVRLRLLNALVEAEDASQALIVAEALDRDGYAFSPGARSLLESLAPAGEAPGWISGNVGRAAAIASSEHVATIPSEAQLPEGLAMMGDGIFAVTALISREVWFGADDDWTSVPVPGVGNISGIDSSSNDIVVASADLGMTDPSSEPFSGLIAIQDSNHPIAAPSPDGAQISDIAFFRDQVLYASDPIGGGVYRSDSVGGPIMQLVPPGLLRSPQGIAPSEDGSRLYVSDYRYGLAIVDTASGAVSRLAADEPMLLDGIDGLWLHQGELIAVQNGLSPRRIITLALSDDGNRITSLRVLEQANPEWTEPLGGDIHESTLYYIGNGSWDLFEEGGTLRQGAQLRATHIRRLDLSGNPTN</sequence>
<dbReference type="AlphaFoldDB" id="A0A844XDJ3"/>
<organism evidence="1 2">
    <name type="scientific">Aurantiacibacter rhizosphaerae</name>
    <dbReference type="NCBI Taxonomy" id="2691582"/>
    <lineage>
        <taxon>Bacteria</taxon>
        <taxon>Pseudomonadati</taxon>
        <taxon>Pseudomonadota</taxon>
        <taxon>Alphaproteobacteria</taxon>
        <taxon>Sphingomonadales</taxon>
        <taxon>Erythrobacteraceae</taxon>
        <taxon>Aurantiacibacter</taxon>
    </lineage>
</organism>
<dbReference type="InterPro" id="IPR011042">
    <property type="entry name" value="6-blade_b-propeller_TolB-like"/>
</dbReference>
<dbReference type="EMBL" id="WUBR01000002">
    <property type="protein sequence ID" value="MWV27900.1"/>
    <property type="molecule type" value="Genomic_DNA"/>
</dbReference>
<dbReference type="Proteomes" id="UP000461409">
    <property type="component" value="Unassembled WGS sequence"/>
</dbReference>
<evidence type="ECO:0000313" key="1">
    <source>
        <dbReference type="EMBL" id="MWV27900.1"/>
    </source>
</evidence>
<accession>A0A844XDJ3</accession>
<comment type="caution">
    <text evidence="1">The sequence shown here is derived from an EMBL/GenBank/DDBJ whole genome shotgun (WGS) entry which is preliminary data.</text>
</comment>
<reference evidence="1 2" key="1">
    <citation type="submission" date="2019-12" db="EMBL/GenBank/DDBJ databases">
        <authorList>
            <person name="Lee S.D."/>
        </authorList>
    </citation>
    <scope>NUCLEOTIDE SEQUENCE [LARGE SCALE GENOMIC DNA]</scope>
    <source>
        <strain evidence="1 2">GH3-10</strain>
    </source>
</reference>
<evidence type="ECO:0008006" key="3">
    <source>
        <dbReference type="Google" id="ProtNLM"/>
    </source>
</evidence>
<gene>
    <name evidence="1" type="ORF">GRF63_08270</name>
</gene>
<keyword evidence="2" id="KW-1185">Reference proteome</keyword>
<proteinExistence type="predicted"/>
<dbReference type="RefSeq" id="WP_160485559.1">
    <property type="nucleotide sequence ID" value="NZ_WUBR01000002.1"/>
</dbReference>